<gene>
    <name evidence="2" type="primary">TTC17</name>
    <name evidence="2" type="ORF">GOODEAATRI_022112</name>
</gene>
<reference evidence="2 3" key="1">
    <citation type="submission" date="2021-06" db="EMBL/GenBank/DDBJ databases">
        <authorList>
            <person name="Palmer J.M."/>
        </authorList>
    </citation>
    <scope>NUCLEOTIDE SEQUENCE [LARGE SCALE GENOMIC DNA]</scope>
    <source>
        <strain evidence="2 3">GA_2019</strain>
        <tissue evidence="2">Muscle</tissue>
    </source>
</reference>
<organism evidence="2 3">
    <name type="scientific">Goodea atripinnis</name>
    <dbReference type="NCBI Taxonomy" id="208336"/>
    <lineage>
        <taxon>Eukaryota</taxon>
        <taxon>Metazoa</taxon>
        <taxon>Chordata</taxon>
        <taxon>Craniata</taxon>
        <taxon>Vertebrata</taxon>
        <taxon>Euteleostomi</taxon>
        <taxon>Actinopterygii</taxon>
        <taxon>Neopterygii</taxon>
        <taxon>Teleostei</taxon>
        <taxon>Neoteleostei</taxon>
        <taxon>Acanthomorphata</taxon>
        <taxon>Ovalentaria</taxon>
        <taxon>Atherinomorphae</taxon>
        <taxon>Cyprinodontiformes</taxon>
        <taxon>Goodeidae</taxon>
        <taxon>Goodea</taxon>
    </lineage>
</organism>
<evidence type="ECO:0000256" key="1">
    <source>
        <dbReference type="SAM" id="MobiDB-lite"/>
    </source>
</evidence>
<keyword evidence="3" id="KW-1185">Reference proteome</keyword>
<feature type="non-terminal residue" evidence="2">
    <location>
        <position position="303"/>
    </location>
</feature>
<name>A0ABV0NWS9_9TELE</name>
<dbReference type="EMBL" id="JAHRIO010052202">
    <property type="protein sequence ID" value="MEQ2175867.1"/>
    <property type="molecule type" value="Genomic_DNA"/>
</dbReference>
<dbReference type="PANTHER" id="PTHR16091:SF1">
    <property type="entry name" value="TETRATRICOPEPTIDE REPEAT PROTEIN 17"/>
    <property type="match status" value="1"/>
</dbReference>
<accession>A0ABV0NWS9</accession>
<evidence type="ECO:0000313" key="3">
    <source>
        <dbReference type="Proteomes" id="UP001476798"/>
    </source>
</evidence>
<comment type="caution">
    <text evidence="2">The sequence shown here is derived from an EMBL/GenBank/DDBJ whole genome shotgun (WGS) entry which is preliminary data.</text>
</comment>
<dbReference type="Proteomes" id="UP001476798">
    <property type="component" value="Unassembled WGS sequence"/>
</dbReference>
<sequence length="303" mass="32790">MTEEHFGIQLEEWEDREVTQDGTANSAIEDMLLFENSNGSGEATTQQQASPSTAGASKMSSSFGDGGVEKEDEWQLREDLMGAFEGALDVGGKRGDLQGIRVLKNDRVLGARAGSGPCFGNCEDDDGAEWITFQVKRVRKTKADGSESVTISDDNQNEELLPEGSSVLEISGPTIPSPGPSGRWRDYTSLGWPGPEECQRTRRVDLTTVASTWLAVSAKNIDITEHIDFATPLQEPAAEPLCNANLAASMHTLDHLAGVANRASIHYTGEAQLREVLQNLGKDKSPPQSFEQVGTRIAKVLEK</sequence>
<feature type="region of interest" description="Disordered" evidence="1">
    <location>
        <begin position="34"/>
        <end position="71"/>
    </location>
</feature>
<protein>
    <submittedName>
        <fullName evidence="2">Tetratricopeptide repeat protein 17</fullName>
    </submittedName>
</protein>
<dbReference type="PANTHER" id="PTHR16091">
    <property type="entry name" value="TTC17 PROTEIN"/>
    <property type="match status" value="1"/>
</dbReference>
<dbReference type="InterPro" id="IPR052630">
    <property type="entry name" value="TTC17"/>
</dbReference>
<feature type="compositionally biased region" description="Polar residues" evidence="1">
    <location>
        <begin position="35"/>
        <end position="63"/>
    </location>
</feature>
<proteinExistence type="predicted"/>
<evidence type="ECO:0000313" key="2">
    <source>
        <dbReference type="EMBL" id="MEQ2175867.1"/>
    </source>
</evidence>